<dbReference type="InterPro" id="IPR050155">
    <property type="entry name" value="HAD-like_hydrolase_sf"/>
</dbReference>
<dbReference type="Gene3D" id="3.40.50.1000">
    <property type="entry name" value="HAD superfamily/HAD-like"/>
    <property type="match status" value="1"/>
</dbReference>
<dbReference type="SFLD" id="SFLDG01129">
    <property type="entry name" value="C1.5:_HAD__Beta-PGM__Phosphata"/>
    <property type="match status" value="1"/>
</dbReference>
<dbReference type="OrthoDB" id="24559at2759"/>
<evidence type="ECO:0000256" key="1">
    <source>
        <dbReference type="SAM" id="SignalP"/>
    </source>
</evidence>
<feature type="signal peptide" evidence="1">
    <location>
        <begin position="1"/>
        <end position="29"/>
    </location>
</feature>
<dbReference type="PANTHER" id="PTHR43434:SF1">
    <property type="entry name" value="PHOSPHOGLYCOLATE PHOSPHATASE"/>
    <property type="match status" value="1"/>
</dbReference>
<dbReference type="InterPro" id="IPR006439">
    <property type="entry name" value="HAD-SF_hydro_IA"/>
</dbReference>
<dbReference type="InterPro" id="IPR023198">
    <property type="entry name" value="PGP-like_dom2"/>
</dbReference>
<dbReference type="InterPro" id="IPR041492">
    <property type="entry name" value="HAD_2"/>
</dbReference>
<comment type="caution">
    <text evidence="2">The sequence shown here is derived from an EMBL/GenBank/DDBJ whole genome shotgun (WGS) entry which is preliminary data.</text>
</comment>
<dbReference type="EMBL" id="CAJNJA010062908">
    <property type="protein sequence ID" value="CAE7877799.1"/>
    <property type="molecule type" value="Genomic_DNA"/>
</dbReference>
<dbReference type="SUPFAM" id="SSF56784">
    <property type="entry name" value="HAD-like"/>
    <property type="match status" value="1"/>
</dbReference>
<gene>
    <name evidence="2" type="ORF">SNEC2469_LOCUS28693</name>
</gene>
<feature type="chain" id="PRO_5032301679" description="Pyrophosphatase PpaX" evidence="1">
    <location>
        <begin position="30"/>
        <end position="280"/>
    </location>
</feature>
<dbReference type="Pfam" id="PF13419">
    <property type="entry name" value="HAD_2"/>
    <property type="match status" value="1"/>
</dbReference>
<keyword evidence="3" id="KW-1185">Reference proteome</keyword>
<dbReference type="AlphaFoldDB" id="A0A813AVZ3"/>
<dbReference type="Proteomes" id="UP000601435">
    <property type="component" value="Unassembled WGS sequence"/>
</dbReference>
<accession>A0A813AVZ3</accession>
<dbReference type="GO" id="GO:0006281">
    <property type="term" value="P:DNA repair"/>
    <property type="evidence" value="ECO:0007669"/>
    <property type="project" value="TreeGrafter"/>
</dbReference>
<reference evidence="2" key="1">
    <citation type="submission" date="2021-02" db="EMBL/GenBank/DDBJ databases">
        <authorList>
            <person name="Dougan E. K."/>
            <person name="Rhodes N."/>
            <person name="Thang M."/>
            <person name="Chan C."/>
        </authorList>
    </citation>
    <scope>NUCLEOTIDE SEQUENCE</scope>
</reference>
<name>A0A813AVZ3_9DINO</name>
<dbReference type="Gene3D" id="1.10.150.240">
    <property type="entry name" value="Putative phosphatase, domain 2"/>
    <property type="match status" value="1"/>
</dbReference>
<dbReference type="PANTHER" id="PTHR43434">
    <property type="entry name" value="PHOSPHOGLYCOLATE PHOSPHATASE"/>
    <property type="match status" value="1"/>
</dbReference>
<proteinExistence type="predicted"/>
<protein>
    <recommendedName>
        <fullName evidence="4">Pyrophosphatase PpaX</fullName>
    </recommendedName>
</protein>
<keyword evidence="1" id="KW-0732">Signal</keyword>
<evidence type="ECO:0000313" key="2">
    <source>
        <dbReference type="EMBL" id="CAE7877799.1"/>
    </source>
</evidence>
<organism evidence="2 3">
    <name type="scientific">Symbiodinium necroappetens</name>
    <dbReference type="NCBI Taxonomy" id="1628268"/>
    <lineage>
        <taxon>Eukaryota</taxon>
        <taxon>Sar</taxon>
        <taxon>Alveolata</taxon>
        <taxon>Dinophyceae</taxon>
        <taxon>Suessiales</taxon>
        <taxon>Symbiodiniaceae</taxon>
        <taxon>Symbiodinium</taxon>
    </lineage>
</organism>
<dbReference type="GO" id="GO:0008967">
    <property type="term" value="F:phosphoglycolate phosphatase activity"/>
    <property type="evidence" value="ECO:0007669"/>
    <property type="project" value="TreeGrafter"/>
</dbReference>
<dbReference type="SFLD" id="SFLDS00003">
    <property type="entry name" value="Haloacid_Dehalogenase"/>
    <property type="match status" value="1"/>
</dbReference>
<dbReference type="InterPro" id="IPR036412">
    <property type="entry name" value="HAD-like_sf"/>
</dbReference>
<dbReference type="InterPro" id="IPR023214">
    <property type="entry name" value="HAD_sf"/>
</dbReference>
<evidence type="ECO:0000313" key="3">
    <source>
        <dbReference type="Proteomes" id="UP000601435"/>
    </source>
</evidence>
<sequence>MPVAVAYAVAGFSLALLVVASLKAEQALASVRARQGQVRQGPTRIPKVPATAMGGLRFRLLLLDHDDTTVKGTEEVHYPAHVDSLRILRPDLVPVSLEEWFRRNHDPGVSAYLKLLFTSEQMVQEHEIWEKAMEQKIPAFYEGMAELLKEYRARGGRVAVVSHSPAHVIQRHYEAHPWAEQIRPDLVLGWDKDPAKRKPSPWPALHALQHFGVQPAEVLALDDLSPGVKMAKAAGITAVAAGWGHTVQPIQDYMRRECAQYFETVQDFADYLLTSRASAL</sequence>
<dbReference type="NCBIfam" id="TIGR01509">
    <property type="entry name" value="HAD-SF-IA-v3"/>
    <property type="match status" value="1"/>
</dbReference>
<evidence type="ECO:0008006" key="4">
    <source>
        <dbReference type="Google" id="ProtNLM"/>
    </source>
</evidence>